<dbReference type="Proteomes" id="UP000692954">
    <property type="component" value="Unassembled WGS sequence"/>
</dbReference>
<accession>A0A8S1M8A6</accession>
<keyword evidence="1" id="KW-1133">Transmembrane helix</keyword>
<dbReference type="AlphaFoldDB" id="A0A8S1M8A6"/>
<dbReference type="EMBL" id="CAJJDN010000033">
    <property type="protein sequence ID" value="CAD8075032.1"/>
    <property type="molecule type" value="Genomic_DNA"/>
</dbReference>
<proteinExistence type="predicted"/>
<name>A0A8S1M8A6_9CILI</name>
<keyword evidence="1" id="KW-0812">Transmembrane</keyword>
<evidence type="ECO:0000256" key="1">
    <source>
        <dbReference type="SAM" id="Phobius"/>
    </source>
</evidence>
<evidence type="ECO:0000313" key="3">
    <source>
        <dbReference type="Proteomes" id="UP000692954"/>
    </source>
</evidence>
<comment type="caution">
    <text evidence="2">The sequence shown here is derived from an EMBL/GenBank/DDBJ whole genome shotgun (WGS) entry which is preliminary data.</text>
</comment>
<reference evidence="2" key="1">
    <citation type="submission" date="2021-01" db="EMBL/GenBank/DDBJ databases">
        <authorList>
            <consortium name="Genoscope - CEA"/>
            <person name="William W."/>
        </authorList>
    </citation>
    <scope>NUCLEOTIDE SEQUENCE</scope>
</reference>
<organism evidence="2 3">
    <name type="scientific">Paramecium sonneborni</name>
    <dbReference type="NCBI Taxonomy" id="65129"/>
    <lineage>
        <taxon>Eukaryota</taxon>
        <taxon>Sar</taxon>
        <taxon>Alveolata</taxon>
        <taxon>Ciliophora</taxon>
        <taxon>Intramacronucleata</taxon>
        <taxon>Oligohymenophorea</taxon>
        <taxon>Peniculida</taxon>
        <taxon>Parameciidae</taxon>
        <taxon>Paramecium</taxon>
    </lineage>
</organism>
<gene>
    <name evidence="2" type="ORF">PSON_ATCC_30995.1.T0330019</name>
</gene>
<keyword evidence="1" id="KW-0472">Membrane</keyword>
<evidence type="ECO:0000313" key="2">
    <source>
        <dbReference type="EMBL" id="CAD8075032.1"/>
    </source>
</evidence>
<keyword evidence="3" id="KW-1185">Reference proteome</keyword>
<sequence>MDQSEDIAKIGENWVQFFIEITTSNGKSKNLFYSNNDFIPDHNSYSPQLFQQQVLYILRVYAKIQLNKLRNSVMMIIMMVAQFFSGFNMKNVTMILKQSNIIFQSVTKEIFEMK</sequence>
<protein>
    <submittedName>
        <fullName evidence="2">Uncharacterized protein</fullName>
    </submittedName>
</protein>
<feature type="transmembrane region" description="Helical" evidence="1">
    <location>
        <begin position="69"/>
        <end position="87"/>
    </location>
</feature>